<dbReference type="EMBL" id="SZYD01000016">
    <property type="protein sequence ID" value="KAD3337183.1"/>
    <property type="molecule type" value="Genomic_DNA"/>
</dbReference>
<comment type="caution">
    <text evidence="1">The sequence shown here is derived from an EMBL/GenBank/DDBJ whole genome shotgun (WGS) entry which is preliminary data.</text>
</comment>
<sequence length="83" mass="9380">MLRKARATSNILFYALHYQNTISNAESTTLDTLPTFDLLLVAVLLPMQHHQDSHLQKASCFLCVNLEDATPENNNCDHLLPEN</sequence>
<keyword evidence="3" id="KW-1185">Reference proteome</keyword>
<evidence type="ECO:0000313" key="3">
    <source>
        <dbReference type="Proteomes" id="UP000326396"/>
    </source>
</evidence>
<reference evidence="1 3" key="1">
    <citation type="submission" date="2019-05" db="EMBL/GenBank/DDBJ databases">
        <title>Mikania micrantha, genome provides insights into the molecular mechanism of rapid growth.</title>
        <authorList>
            <person name="Liu B."/>
        </authorList>
    </citation>
    <scope>NUCLEOTIDE SEQUENCE [LARGE SCALE GENOMIC DNA]</scope>
    <source>
        <strain evidence="1">NLD-2019</strain>
        <tissue evidence="1">Leaf</tissue>
    </source>
</reference>
<dbReference type="EMBL" id="SZYD01000016">
    <property type="protein sequence ID" value="KAD3337256.1"/>
    <property type="molecule type" value="Genomic_DNA"/>
</dbReference>
<dbReference type="AlphaFoldDB" id="A0A5N6M9X6"/>
<evidence type="ECO:0000313" key="1">
    <source>
        <dbReference type="EMBL" id="KAD3337183.1"/>
    </source>
</evidence>
<proteinExistence type="predicted"/>
<name>A0A5N6M9X6_9ASTR</name>
<gene>
    <name evidence="1" type="ORF">E3N88_32703</name>
    <name evidence="2" type="ORF">E3N88_32776</name>
</gene>
<protein>
    <submittedName>
        <fullName evidence="1">Uncharacterized protein</fullName>
    </submittedName>
</protein>
<evidence type="ECO:0000313" key="2">
    <source>
        <dbReference type="EMBL" id="KAD3337256.1"/>
    </source>
</evidence>
<accession>A0A5N6M9X6</accession>
<dbReference type="Proteomes" id="UP000326396">
    <property type="component" value="Linkage Group LG6"/>
</dbReference>
<organism evidence="1 3">
    <name type="scientific">Mikania micrantha</name>
    <name type="common">bitter vine</name>
    <dbReference type="NCBI Taxonomy" id="192012"/>
    <lineage>
        <taxon>Eukaryota</taxon>
        <taxon>Viridiplantae</taxon>
        <taxon>Streptophyta</taxon>
        <taxon>Embryophyta</taxon>
        <taxon>Tracheophyta</taxon>
        <taxon>Spermatophyta</taxon>
        <taxon>Magnoliopsida</taxon>
        <taxon>eudicotyledons</taxon>
        <taxon>Gunneridae</taxon>
        <taxon>Pentapetalae</taxon>
        <taxon>asterids</taxon>
        <taxon>campanulids</taxon>
        <taxon>Asterales</taxon>
        <taxon>Asteraceae</taxon>
        <taxon>Asteroideae</taxon>
        <taxon>Heliantheae alliance</taxon>
        <taxon>Eupatorieae</taxon>
        <taxon>Mikania</taxon>
    </lineage>
</organism>